<reference evidence="1 2" key="1">
    <citation type="submission" date="2017-08" db="EMBL/GenBank/DDBJ databases">
        <title>Complete Genome Sequence of Bacillus kochii Oregon-R-modENCODE STRAIN BDGP4, isolated from Drosophila melanogaster gut.</title>
        <authorList>
            <person name="Wan K.H."/>
            <person name="Yu C."/>
            <person name="Park S."/>
            <person name="Hammonds A.S."/>
            <person name="Booth B.W."/>
            <person name="Celniker S.E."/>
        </authorList>
    </citation>
    <scope>NUCLEOTIDE SEQUENCE [LARGE SCALE GENOMIC DNA]</scope>
    <source>
        <strain evidence="1 2">BDGP4</strain>
    </source>
</reference>
<evidence type="ECO:0000313" key="2">
    <source>
        <dbReference type="Proteomes" id="UP000215137"/>
    </source>
</evidence>
<dbReference type="Proteomes" id="UP000215137">
    <property type="component" value="Chromosome"/>
</dbReference>
<dbReference type="AlphaFoldDB" id="A0A248THF7"/>
<name>A0A248THF7_9BACI</name>
<evidence type="ECO:0000313" key="1">
    <source>
        <dbReference type="EMBL" id="ASV67559.1"/>
    </source>
</evidence>
<dbReference type="RefSeq" id="WP_095371133.1">
    <property type="nucleotide sequence ID" value="NZ_CP022983.1"/>
</dbReference>
<gene>
    <name evidence="1" type="ORF">CKF48_09635</name>
</gene>
<accession>A0A248THF7</accession>
<keyword evidence="2" id="KW-1185">Reference proteome</keyword>
<organism evidence="1 2">
    <name type="scientific">Cytobacillus kochii</name>
    <dbReference type="NCBI Taxonomy" id="859143"/>
    <lineage>
        <taxon>Bacteria</taxon>
        <taxon>Bacillati</taxon>
        <taxon>Bacillota</taxon>
        <taxon>Bacilli</taxon>
        <taxon>Bacillales</taxon>
        <taxon>Bacillaceae</taxon>
        <taxon>Cytobacillus</taxon>
    </lineage>
</organism>
<proteinExistence type="predicted"/>
<dbReference type="KEGG" id="bko:CKF48_09635"/>
<sequence>MTKKKTTIVIGIILLLLILALSTPYLLNKLSQGEFSYLPDGVNIRIQNTSTEVVPKSEIFLINGDEERVHLTEFPELKPKDTISFNTKYRPKDDYNLAMSYEINGKKYEKILMYAGANSTKLGINAKVKSINDKNEIETTSKIFDGLHLYEE</sequence>
<dbReference type="EMBL" id="CP022983">
    <property type="protein sequence ID" value="ASV67559.1"/>
    <property type="molecule type" value="Genomic_DNA"/>
</dbReference>
<protein>
    <submittedName>
        <fullName evidence="1">Uncharacterized protein</fullName>
    </submittedName>
</protein>